<organism evidence="1 2">
    <name type="scientific">Microlunatus parietis</name>
    <dbReference type="NCBI Taxonomy" id="682979"/>
    <lineage>
        <taxon>Bacteria</taxon>
        <taxon>Bacillati</taxon>
        <taxon>Actinomycetota</taxon>
        <taxon>Actinomycetes</taxon>
        <taxon>Propionibacteriales</taxon>
        <taxon>Propionibacteriaceae</taxon>
        <taxon>Microlunatus</taxon>
    </lineage>
</organism>
<dbReference type="Gene3D" id="2.60.120.260">
    <property type="entry name" value="Galactose-binding domain-like"/>
    <property type="match status" value="1"/>
</dbReference>
<dbReference type="RefSeq" id="WP_179747729.1">
    <property type="nucleotide sequence ID" value="NZ_JACCBU010000001.1"/>
</dbReference>
<comment type="caution">
    <text evidence="1">The sequence shown here is derived from an EMBL/GenBank/DDBJ whole genome shotgun (WGS) entry which is preliminary data.</text>
</comment>
<sequence>MAERASATCEVLIDGQPIACTREALFAGAPTILDPLTMTWGRPGAWDQPDAGSASFRLRDQRTNPQPIVDTIHVGSKVDVFAEAPNPDPQPQVVMNQGFESAGTSGGELLDSWWALETLPSALKRTNLATDPSFTTTSGKTAGGSATLAISNAWAQFGSTSLSITPNGSSNLSAVFPLGGSGMTAFETGKTYTVSVYIRLTAAQIGTLNTDARRIRLHQATGGATTIVARSAPAPNAAGVYRLSLTFTVAVDVTQCIISVCNGSSFAADVMWVDGLLIQEGSALDVYFDGTTARPGYTYAWTGTANASTSTERYNATSTNATVRIYDTGSGFPVGQGSRSALLDNDNTRARYLFPPAQWGRPWMRNLRPLQPNEVWTYSFMARLPAGTTASFSTRGFSASTVDGQTINMTVDGALARTITGTGNWETYTGTVRNASIPALPRWPVFALTVFPESRDFAGGMPDVDAITYTAPPLATERVQVWAGRVTDLTVVKATGRGAIELDVTATGEIAEVENVVVGDEPWPSETSDARIDRIIDLIPLPVTDFSVSRDLLNWELVIPRDVDAQPALGLLRDYASMVLGAVWPISVPGARNHAWIENTLNRWSGWSGPVGQLSACNMDASKIAITQAADQVITVAAVTWQQIQPDSSFIERTESRVDLVASAIYGARNLNLATEFSSLPAAQRTGDHVLQSARASDWGLSGVEFDTKHVDNTDGNAQRLLMLLLNSARRPGSWLTITDLPEWMPVELASGFVEGGTITYTGGRWRFDLNMSSGNPNGGS</sequence>
<reference evidence="1 2" key="1">
    <citation type="submission" date="2020-07" db="EMBL/GenBank/DDBJ databases">
        <title>Sequencing the genomes of 1000 actinobacteria strains.</title>
        <authorList>
            <person name="Klenk H.-P."/>
        </authorList>
    </citation>
    <scope>NUCLEOTIDE SEQUENCE [LARGE SCALE GENOMIC DNA]</scope>
    <source>
        <strain evidence="1 2">DSM 22083</strain>
    </source>
</reference>
<evidence type="ECO:0000313" key="2">
    <source>
        <dbReference type="Proteomes" id="UP000569914"/>
    </source>
</evidence>
<gene>
    <name evidence="1" type="ORF">BKA15_000188</name>
</gene>
<dbReference type="EMBL" id="JACCBU010000001">
    <property type="protein sequence ID" value="NYE68859.1"/>
    <property type="molecule type" value="Genomic_DNA"/>
</dbReference>
<evidence type="ECO:0000313" key="1">
    <source>
        <dbReference type="EMBL" id="NYE68859.1"/>
    </source>
</evidence>
<name>A0A7Y9I268_9ACTN</name>
<keyword evidence="2" id="KW-1185">Reference proteome</keyword>
<proteinExistence type="predicted"/>
<dbReference type="AlphaFoldDB" id="A0A7Y9I268"/>
<protein>
    <submittedName>
        <fullName evidence="1">Uncharacterized protein</fullName>
    </submittedName>
</protein>
<dbReference type="Proteomes" id="UP000569914">
    <property type="component" value="Unassembled WGS sequence"/>
</dbReference>
<accession>A0A7Y9I268</accession>